<dbReference type="InterPro" id="IPR036185">
    <property type="entry name" value="DNA_heli_DnaB-like_N_sf"/>
</dbReference>
<evidence type="ECO:0000256" key="5">
    <source>
        <dbReference type="ARBA" id="ARBA00022801"/>
    </source>
</evidence>
<evidence type="ECO:0000256" key="6">
    <source>
        <dbReference type="ARBA" id="ARBA00022806"/>
    </source>
</evidence>
<keyword evidence="9" id="KW-0413">Isomerase</keyword>
<dbReference type="CDD" id="cd00984">
    <property type="entry name" value="DnaB_C"/>
    <property type="match status" value="1"/>
</dbReference>
<dbReference type="GO" id="GO:0016787">
    <property type="term" value="F:hydrolase activity"/>
    <property type="evidence" value="ECO:0007669"/>
    <property type="project" value="UniProtKB-KW"/>
</dbReference>
<keyword evidence="5" id="KW-0378">Hydrolase</keyword>
<evidence type="ECO:0000256" key="11">
    <source>
        <dbReference type="ARBA" id="ARBA00048954"/>
    </source>
</evidence>
<dbReference type="GO" id="GO:1990077">
    <property type="term" value="C:primosome complex"/>
    <property type="evidence" value="ECO:0007669"/>
    <property type="project" value="UniProtKB-KW"/>
</dbReference>
<name>A0A2T4VX39_9HYPH</name>
<proteinExistence type="inferred from homology"/>
<dbReference type="GO" id="GO:0043139">
    <property type="term" value="F:5'-3' DNA helicase activity"/>
    <property type="evidence" value="ECO:0007669"/>
    <property type="project" value="UniProtKB-EC"/>
</dbReference>
<dbReference type="Pfam" id="PF00772">
    <property type="entry name" value="DnaB"/>
    <property type="match status" value="1"/>
</dbReference>
<dbReference type="Gene3D" id="1.10.860.10">
    <property type="entry name" value="DNAb Helicase, Chain A"/>
    <property type="match status" value="1"/>
</dbReference>
<dbReference type="GO" id="GO:0005829">
    <property type="term" value="C:cytosol"/>
    <property type="evidence" value="ECO:0007669"/>
    <property type="project" value="TreeGrafter"/>
</dbReference>
<evidence type="ECO:0000256" key="10">
    <source>
        <dbReference type="ARBA" id="ARBA00044969"/>
    </source>
</evidence>
<keyword evidence="4" id="KW-0547">Nucleotide-binding</keyword>
<dbReference type="GO" id="GO:0006269">
    <property type="term" value="P:DNA replication, synthesis of primer"/>
    <property type="evidence" value="ECO:0007669"/>
    <property type="project" value="UniProtKB-KW"/>
</dbReference>
<dbReference type="Gene3D" id="3.40.50.300">
    <property type="entry name" value="P-loop containing nucleotide triphosphate hydrolases"/>
    <property type="match status" value="1"/>
</dbReference>
<organism evidence="13 14">
    <name type="scientific">Candidatus Liberibacter europaeus</name>
    <dbReference type="NCBI Taxonomy" id="744859"/>
    <lineage>
        <taxon>Bacteria</taxon>
        <taxon>Pseudomonadati</taxon>
        <taxon>Pseudomonadota</taxon>
        <taxon>Alphaproteobacteria</taxon>
        <taxon>Hyphomicrobiales</taxon>
        <taxon>Rhizobiaceae</taxon>
        <taxon>Liberibacter</taxon>
    </lineage>
</organism>
<keyword evidence="7" id="KW-0067">ATP-binding</keyword>
<dbReference type="InterPro" id="IPR016136">
    <property type="entry name" value="DNA_helicase_N/primase_C"/>
</dbReference>
<evidence type="ECO:0000256" key="1">
    <source>
        <dbReference type="ARBA" id="ARBA00008428"/>
    </source>
</evidence>
<comment type="similarity">
    <text evidence="1">Belongs to the helicase family. DnaB subfamily.</text>
</comment>
<dbReference type="AlphaFoldDB" id="A0A2T4VX39"/>
<sequence>MTSFENDFFIEFEQDILGSMLFGNDLQPIISFLDAKHFIDPIHRELFRAILLSQKRFGIINPLTVKRLMDSDIVSNFEEQTTISISTYLANLLSTTSAIGSKAINAARRVVEQWARITISQEAKKLSLQTSDPTCDVTSLIRKSMQYFENIISEIQFANNQLIGPSYVSISDAAITAIKTAEKYNIDGKISNITWGLKSIDHLTGGVQPRELILIGARPSMGKTTFALSVALRMAMAGHGVAFFSLEMDREKLGVRALSDLLYESQLRIPYIDFIRGNITQEQQQSFTETCQKLKELPLIIDDRPSPGISDIRIRSERIAEQYCRSNNNLKVVIIDHLSLIRPSNRYQGNRTYEIAEITATLKIIARELNVAVILLSQLNRSVENRINKIPQLADLRDSGAIEQDADTIAFLYRAVYYLAREIGGTSDEQFERRDKLALFANKMEFILAKQRNGPIQSIPLFADMPYAVIRDEKAS</sequence>
<dbReference type="GO" id="GO:0003677">
    <property type="term" value="F:DNA binding"/>
    <property type="evidence" value="ECO:0007669"/>
    <property type="project" value="UniProtKB-KW"/>
</dbReference>
<evidence type="ECO:0000313" key="14">
    <source>
        <dbReference type="Proteomes" id="UP000240811"/>
    </source>
</evidence>
<comment type="catalytic activity">
    <reaction evidence="11">
        <text>ATP + H2O = ADP + phosphate + H(+)</text>
        <dbReference type="Rhea" id="RHEA:13065"/>
        <dbReference type="ChEBI" id="CHEBI:15377"/>
        <dbReference type="ChEBI" id="CHEBI:15378"/>
        <dbReference type="ChEBI" id="CHEBI:30616"/>
        <dbReference type="ChEBI" id="CHEBI:43474"/>
        <dbReference type="ChEBI" id="CHEBI:456216"/>
        <dbReference type="EC" id="5.6.2.3"/>
    </reaction>
</comment>
<keyword evidence="3" id="KW-0235">DNA replication</keyword>
<dbReference type="Pfam" id="PF03796">
    <property type="entry name" value="DnaB_C"/>
    <property type="match status" value="1"/>
</dbReference>
<dbReference type="InterPro" id="IPR007694">
    <property type="entry name" value="DNA_helicase_DnaB-like_C"/>
</dbReference>
<keyword evidence="8" id="KW-0238">DNA-binding</keyword>
<dbReference type="PANTHER" id="PTHR30153">
    <property type="entry name" value="REPLICATIVE DNA HELICASE DNAB"/>
    <property type="match status" value="1"/>
</dbReference>
<dbReference type="SUPFAM" id="SSF52540">
    <property type="entry name" value="P-loop containing nucleoside triphosphate hydrolases"/>
    <property type="match status" value="1"/>
</dbReference>
<keyword evidence="2" id="KW-0639">Primosome</keyword>
<keyword evidence="6 13" id="KW-0347">Helicase</keyword>
<evidence type="ECO:0000256" key="4">
    <source>
        <dbReference type="ARBA" id="ARBA00022741"/>
    </source>
</evidence>
<reference evidence="14" key="1">
    <citation type="submission" date="2018-02" db="EMBL/GenBank/DDBJ databases">
        <title>Genome sequence of Candidatus Liberibacter europaeus.</title>
        <authorList>
            <person name="Frampton R.A."/>
            <person name="Thompson S.M."/>
            <person name="David C."/>
            <person name="Addison S.M."/>
            <person name="Smith G.R."/>
        </authorList>
    </citation>
    <scope>NUCLEOTIDE SEQUENCE [LARGE SCALE GENOMIC DNA]</scope>
</reference>
<evidence type="ECO:0000259" key="12">
    <source>
        <dbReference type="PROSITE" id="PS51199"/>
    </source>
</evidence>
<dbReference type="GO" id="GO:0005524">
    <property type="term" value="F:ATP binding"/>
    <property type="evidence" value="ECO:0007669"/>
    <property type="project" value="UniProtKB-KW"/>
</dbReference>
<accession>A0A2T4VX39</accession>
<dbReference type="EC" id="5.6.2.3" evidence="10"/>
<evidence type="ECO:0000256" key="9">
    <source>
        <dbReference type="ARBA" id="ARBA00023235"/>
    </source>
</evidence>
<feature type="domain" description="SF4 helicase" evidence="12">
    <location>
        <begin position="186"/>
        <end position="476"/>
    </location>
</feature>
<evidence type="ECO:0000256" key="3">
    <source>
        <dbReference type="ARBA" id="ARBA00022705"/>
    </source>
</evidence>
<protein>
    <recommendedName>
        <fullName evidence="10">DNA 5'-3' helicase</fullName>
        <ecNumber evidence="10">5.6.2.3</ecNumber>
    </recommendedName>
</protein>
<dbReference type="InterPro" id="IPR007693">
    <property type="entry name" value="DNA_helicase_DnaB-like_N"/>
</dbReference>
<dbReference type="EMBL" id="PSQJ01000004">
    <property type="protein sequence ID" value="PTL86345.1"/>
    <property type="molecule type" value="Genomic_DNA"/>
</dbReference>
<evidence type="ECO:0000256" key="7">
    <source>
        <dbReference type="ARBA" id="ARBA00022840"/>
    </source>
</evidence>
<dbReference type="Proteomes" id="UP000240811">
    <property type="component" value="Unassembled WGS sequence"/>
</dbReference>
<evidence type="ECO:0000313" key="13">
    <source>
        <dbReference type="EMBL" id="PTL86345.1"/>
    </source>
</evidence>
<dbReference type="PANTHER" id="PTHR30153:SF2">
    <property type="entry name" value="REPLICATIVE DNA HELICASE"/>
    <property type="match status" value="1"/>
</dbReference>
<evidence type="ECO:0000256" key="2">
    <source>
        <dbReference type="ARBA" id="ARBA00022515"/>
    </source>
</evidence>
<dbReference type="PROSITE" id="PS51199">
    <property type="entry name" value="SF4_HELICASE"/>
    <property type="match status" value="1"/>
</dbReference>
<dbReference type="InterPro" id="IPR027417">
    <property type="entry name" value="P-loop_NTPase"/>
</dbReference>
<comment type="caution">
    <text evidence="13">The sequence shown here is derived from an EMBL/GenBank/DDBJ whole genome shotgun (WGS) entry which is preliminary data.</text>
</comment>
<evidence type="ECO:0000256" key="8">
    <source>
        <dbReference type="ARBA" id="ARBA00023125"/>
    </source>
</evidence>
<dbReference type="SUPFAM" id="SSF48024">
    <property type="entry name" value="N-terminal domain of DnaB helicase"/>
    <property type="match status" value="1"/>
</dbReference>
<gene>
    <name evidence="13" type="ORF">C4617_03840</name>
</gene>